<dbReference type="KEGG" id="sita:101783417"/>
<name>A0A368PGZ5_SETIT</name>
<organism evidence="2">
    <name type="scientific">Setaria italica</name>
    <name type="common">Foxtail millet</name>
    <name type="synonym">Panicum italicum</name>
    <dbReference type="NCBI Taxonomy" id="4555"/>
    <lineage>
        <taxon>Eukaryota</taxon>
        <taxon>Viridiplantae</taxon>
        <taxon>Streptophyta</taxon>
        <taxon>Embryophyta</taxon>
        <taxon>Tracheophyta</taxon>
        <taxon>Spermatophyta</taxon>
        <taxon>Magnoliopsida</taxon>
        <taxon>Liliopsida</taxon>
        <taxon>Poales</taxon>
        <taxon>Poaceae</taxon>
        <taxon>PACMAD clade</taxon>
        <taxon>Panicoideae</taxon>
        <taxon>Panicodae</taxon>
        <taxon>Paniceae</taxon>
        <taxon>Cenchrinae</taxon>
        <taxon>Setaria</taxon>
    </lineage>
</organism>
<reference evidence="2" key="2">
    <citation type="submission" date="2015-07" db="EMBL/GenBank/DDBJ databases">
        <authorList>
            <person name="Noorani M."/>
        </authorList>
    </citation>
    <scope>NUCLEOTIDE SEQUENCE</scope>
    <source>
        <strain evidence="2">Yugu1</strain>
    </source>
</reference>
<protein>
    <submittedName>
        <fullName evidence="2">Uncharacterized protein</fullName>
    </submittedName>
</protein>
<keyword evidence="1" id="KW-0732">Signal</keyword>
<evidence type="ECO:0000313" key="2">
    <source>
        <dbReference type="EMBL" id="RCV04843.1"/>
    </source>
</evidence>
<dbReference type="EMBL" id="CM003528">
    <property type="protein sequence ID" value="RCV04843.1"/>
    <property type="molecule type" value="Genomic_DNA"/>
</dbReference>
<gene>
    <name evidence="2" type="ORF">SETIT_1G033700v2</name>
</gene>
<reference evidence="2" key="1">
    <citation type="journal article" date="2012" name="Nat. Biotechnol.">
        <title>Reference genome sequence of the model plant Setaria.</title>
        <authorList>
            <person name="Bennetzen J.L."/>
            <person name="Schmutz J."/>
            <person name="Wang H."/>
            <person name="Percifield R."/>
            <person name="Hawkins J."/>
            <person name="Pontaroli A.C."/>
            <person name="Estep M."/>
            <person name="Feng L."/>
            <person name="Vaughn J.N."/>
            <person name="Grimwood J."/>
            <person name="Jenkins J."/>
            <person name="Barry K."/>
            <person name="Lindquist E."/>
            <person name="Hellsten U."/>
            <person name="Deshpande S."/>
            <person name="Wang X."/>
            <person name="Wu X."/>
            <person name="Mitros T."/>
            <person name="Triplett J."/>
            <person name="Yang X."/>
            <person name="Ye C.Y."/>
            <person name="Mauro-Herrera M."/>
            <person name="Wang L."/>
            <person name="Li P."/>
            <person name="Sharma M."/>
            <person name="Sharma R."/>
            <person name="Ronald P.C."/>
            <person name="Panaud O."/>
            <person name="Kellogg E.A."/>
            <person name="Brutnell T.P."/>
            <person name="Doust A.N."/>
            <person name="Tuskan G.A."/>
            <person name="Rokhsar D."/>
            <person name="Devos K.M."/>
        </authorList>
    </citation>
    <scope>NUCLEOTIDE SEQUENCE [LARGE SCALE GENOMIC DNA]</scope>
    <source>
        <strain evidence="2">Yugu1</strain>
    </source>
</reference>
<evidence type="ECO:0000256" key="1">
    <source>
        <dbReference type="SAM" id="SignalP"/>
    </source>
</evidence>
<feature type="chain" id="PRO_5016603972" evidence="1">
    <location>
        <begin position="40"/>
        <end position="113"/>
    </location>
</feature>
<sequence length="113" mass="12714">MASGRWSRKPSRPPRAVTPLKALLLPVLLLAFSSSSAAAAAMHNNNWAVLVCTSRFCWWGVTHGKMILRVQSSLCEGKYAVEKGKRKPLDRKQWMNSLSMDMPYLAFSVFIRC</sequence>
<dbReference type="STRING" id="4555.A0A368PGZ5"/>
<accession>A0A368PGZ5</accession>
<dbReference type="AlphaFoldDB" id="A0A368PGZ5"/>
<proteinExistence type="predicted"/>
<feature type="signal peptide" evidence="1">
    <location>
        <begin position="1"/>
        <end position="39"/>
    </location>
</feature>